<keyword evidence="2" id="KW-1185">Reference proteome</keyword>
<dbReference type="AlphaFoldDB" id="A0A9W9ZS49"/>
<dbReference type="Proteomes" id="UP001163046">
    <property type="component" value="Unassembled WGS sequence"/>
</dbReference>
<gene>
    <name evidence="1" type="ORF">OS493_006866</name>
</gene>
<proteinExistence type="predicted"/>
<sequence length="118" mass="12505">MGSRNTNNRLQLALFAEYFVSNNVTPSSSSVTFVPAPFGLPSSLDSVASSSNISPELVALIAQTVQETMTTKRAQEQAVVSELAQAPPCSASNTSLGGVPTAFNTKPTYTRFFTTEKP</sequence>
<accession>A0A9W9ZS49</accession>
<evidence type="ECO:0000313" key="1">
    <source>
        <dbReference type="EMBL" id="KAJ7386836.1"/>
    </source>
</evidence>
<reference evidence="1" key="1">
    <citation type="submission" date="2023-01" db="EMBL/GenBank/DDBJ databases">
        <title>Genome assembly of the deep-sea coral Lophelia pertusa.</title>
        <authorList>
            <person name="Herrera S."/>
            <person name="Cordes E."/>
        </authorList>
    </citation>
    <scope>NUCLEOTIDE SEQUENCE</scope>
    <source>
        <strain evidence="1">USNM1676648</strain>
        <tissue evidence="1">Polyp</tissue>
    </source>
</reference>
<evidence type="ECO:0000313" key="2">
    <source>
        <dbReference type="Proteomes" id="UP001163046"/>
    </source>
</evidence>
<dbReference type="EMBL" id="MU825875">
    <property type="protein sequence ID" value="KAJ7386836.1"/>
    <property type="molecule type" value="Genomic_DNA"/>
</dbReference>
<comment type="caution">
    <text evidence="1">The sequence shown here is derived from an EMBL/GenBank/DDBJ whole genome shotgun (WGS) entry which is preliminary data.</text>
</comment>
<protein>
    <submittedName>
        <fullName evidence="1">Uncharacterized protein</fullName>
    </submittedName>
</protein>
<name>A0A9W9ZS49_9CNID</name>
<organism evidence="1 2">
    <name type="scientific">Desmophyllum pertusum</name>
    <dbReference type="NCBI Taxonomy" id="174260"/>
    <lineage>
        <taxon>Eukaryota</taxon>
        <taxon>Metazoa</taxon>
        <taxon>Cnidaria</taxon>
        <taxon>Anthozoa</taxon>
        <taxon>Hexacorallia</taxon>
        <taxon>Scleractinia</taxon>
        <taxon>Caryophylliina</taxon>
        <taxon>Caryophylliidae</taxon>
        <taxon>Desmophyllum</taxon>
    </lineage>
</organism>